<dbReference type="GO" id="GO:0001678">
    <property type="term" value="P:intracellular glucose homeostasis"/>
    <property type="evidence" value="ECO:0000318"/>
    <property type="project" value="GO_Central"/>
</dbReference>
<dbReference type="FunCoup" id="A9U189">
    <property type="interactions" value="2855"/>
</dbReference>
<dbReference type="GO" id="GO:0005829">
    <property type="term" value="C:cytosol"/>
    <property type="evidence" value="ECO:0000318"/>
    <property type="project" value="GO_Central"/>
</dbReference>
<dbReference type="PANTHER" id="PTHR19443">
    <property type="entry name" value="HEXOKINASE"/>
    <property type="match status" value="1"/>
</dbReference>
<dbReference type="PaxDb" id="3218-PP1S414_10V6.1"/>
<dbReference type="STRING" id="3218.A9U189"/>
<evidence type="ECO:0000313" key="15">
    <source>
        <dbReference type="EnsemblPlants" id="Pp3c19_20120V3.1"/>
    </source>
</evidence>
<dbReference type="OrthoDB" id="419537at2759"/>
<dbReference type="PROSITE" id="PS00378">
    <property type="entry name" value="HEXOKINASE_1"/>
    <property type="match status" value="1"/>
</dbReference>
<dbReference type="eggNOG" id="KOG1369">
    <property type="taxonomic scope" value="Eukaryota"/>
</dbReference>
<dbReference type="UniPathway" id="UPA00109">
    <property type="reaction ID" value="UER00180"/>
</dbReference>
<accession>A9U189</accession>
<dbReference type="GO" id="GO:0005739">
    <property type="term" value="C:mitochondrion"/>
    <property type="evidence" value="ECO:0000318"/>
    <property type="project" value="GO_Central"/>
</dbReference>
<dbReference type="Gene3D" id="3.30.420.40">
    <property type="match status" value="1"/>
</dbReference>
<dbReference type="FunFam" id="3.40.367.20:FF:000003">
    <property type="entry name" value="Phosphotransferase"/>
    <property type="match status" value="1"/>
</dbReference>
<dbReference type="EnsemblPlants" id="Pp3c19_20120V3.1">
    <property type="protein sequence ID" value="Pp3c19_20120V3.1"/>
    <property type="gene ID" value="Pp3c19_20120"/>
</dbReference>
<evidence type="ECO:0000256" key="1">
    <source>
        <dbReference type="ARBA" id="ARBA00004888"/>
    </source>
</evidence>
<dbReference type="AlphaFoldDB" id="A9U189"/>
<dbReference type="CDD" id="cd24020">
    <property type="entry name" value="ASKHA_NBD_HK_plant"/>
    <property type="match status" value="1"/>
</dbReference>
<evidence type="ECO:0000256" key="4">
    <source>
        <dbReference type="ARBA" id="ARBA00022679"/>
    </source>
</evidence>
<sequence length="521" mass="57062">MAQSKARVGVCIACAAATCAVAAVIVARRVKFHSQKCAARKILVEFQEACDTSLLRLRMVVDAMAAEMHAGLVSEGGSTLKMLPTYIDRLPDGNERGLYYAVDLGGTNFRVLRVQLGGLEGRVINQEYEEVPIPPHVMLGTSKQLFDFIAKELVSFVAREGQDFRLHAGQQREIGFTFSFPVDQTAVNSGKLLQWTKGFKVNDAIGQDVVAALQRSIESLGHKMRISALINDTVGTLAGGRYWNNDVMIGVILGTGTNACYVERAEAVSKWGGEIPKSGQMVINMEWGNFWSSHLPRTYVDESLDNESLNPGEYGFEKMISGMYLGDCVRRVLVRMAQQAGIFGPRVPHRLLEAFSLKTPDMSKMHQDNNNDLRVVGEILNSVYQIQNTTLGIRKIVVEVCDVVCKRGARLAGAGIVGILKKIGRDGSAANGVIKRNLFEQSDMNGYHDDDPMQYTSDVKTVVAIDGGLYEHYTKFREYMQDAVFELLGEASKNVSIQLSKDGSGIGAALLAASHAEHLSS</sequence>
<dbReference type="InterPro" id="IPR001312">
    <property type="entry name" value="Hexokinase"/>
</dbReference>
<evidence type="ECO:0000256" key="2">
    <source>
        <dbReference type="ARBA" id="ARBA00005028"/>
    </source>
</evidence>
<evidence type="ECO:0000256" key="3">
    <source>
        <dbReference type="ARBA" id="ARBA00009225"/>
    </source>
</evidence>
<dbReference type="PANTHER" id="PTHR19443:SF16">
    <property type="entry name" value="HEXOKINASE TYPE 1-RELATED"/>
    <property type="match status" value="1"/>
</dbReference>
<comment type="catalytic activity">
    <reaction evidence="10">
        <text>D-fructose + ATP = D-fructose 6-phosphate + ADP + H(+)</text>
        <dbReference type="Rhea" id="RHEA:16125"/>
        <dbReference type="ChEBI" id="CHEBI:15378"/>
        <dbReference type="ChEBI" id="CHEBI:30616"/>
        <dbReference type="ChEBI" id="CHEBI:37721"/>
        <dbReference type="ChEBI" id="CHEBI:61527"/>
        <dbReference type="ChEBI" id="CHEBI:456216"/>
        <dbReference type="EC" id="2.7.1.1"/>
    </reaction>
    <physiologicalReaction direction="left-to-right" evidence="10">
        <dbReference type="Rhea" id="RHEA:16126"/>
    </physiologicalReaction>
</comment>
<keyword evidence="8 11" id="KW-0324">Glycolysis</keyword>
<feature type="domain" description="Hexokinase N-terminal" evidence="12">
    <location>
        <begin position="44"/>
        <end position="242"/>
    </location>
</feature>
<dbReference type="GO" id="GO:0006096">
    <property type="term" value="P:glycolytic process"/>
    <property type="evidence" value="ECO:0000318"/>
    <property type="project" value="GO_Central"/>
</dbReference>
<evidence type="ECO:0000313" key="14">
    <source>
        <dbReference type="EMBL" id="PNR34539.1"/>
    </source>
</evidence>
<dbReference type="Pfam" id="PF00349">
    <property type="entry name" value="Hexokinase_1"/>
    <property type="match status" value="1"/>
</dbReference>
<dbReference type="Pfam" id="PF03727">
    <property type="entry name" value="Hexokinase_2"/>
    <property type="match status" value="1"/>
</dbReference>
<dbReference type="GO" id="GO:0005536">
    <property type="term" value="F:D-glucose binding"/>
    <property type="evidence" value="ECO:0007669"/>
    <property type="project" value="InterPro"/>
</dbReference>
<dbReference type="GO" id="GO:0006006">
    <property type="term" value="P:glucose metabolic process"/>
    <property type="evidence" value="ECO:0000318"/>
    <property type="project" value="GO_Central"/>
</dbReference>
<reference evidence="14 16" key="2">
    <citation type="journal article" date="2018" name="Plant J.">
        <title>The Physcomitrella patens chromosome-scale assembly reveals moss genome structure and evolution.</title>
        <authorList>
            <person name="Lang D."/>
            <person name="Ullrich K.K."/>
            <person name="Murat F."/>
            <person name="Fuchs J."/>
            <person name="Jenkins J."/>
            <person name="Haas F.B."/>
            <person name="Piednoel M."/>
            <person name="Gundlach H."/>
            <person name="Van Bel M."/>
            <person name="Meyberg R."/>
            <person name="Vives C."/>
            <person name="Morata J."/>
            <person name="Symeonidi A."/>
            <person name="Hiss M."/>
            <person name="Muchero W."/>
            <person name="Kamisugi Y."/>
            <person name="Saleh O."/>
            <person name="Blanc G."/>
            <person name="Decker E.L."/>
            <person name="van Gessel N."/>
            <person name="Grimwood J."/>
            <person name="Hayes R.D."/>
            <person name="Graham S.W."/>
            <person name="Gunter L.E."/>
            <person name="McDaniel S.F."/>
            <person name="Hoernstein S.N.W."/>
            <person name="Larsson A."/>
            <person name="Li F.W."/>
            <person name="Perroud P.F."/>
            <person name="Phillips J."/>
            <person name="Ranjan P."/>
            <person name="Rokshar D.S."/>
            <person name="Rothfels C.J."/>
            <person name="Schneider L."/>
            <person name="Shu S."/>
            <person name="Stevenson D.W."/>
            <person name="Thummler F."/>
            <person name="Tillich M."/>
            <person name="Villarreal Aguilar J.C."/>
            <person name="Widiez T."/>
            <person name="Wong G.K."/>
            <person name="Wymore A."/>
            <person name="Zhang Y."/>
            <person name="Zimmer A.D."/>
            <person name="Quatrano R.S."/>
            <person name="Mayer K.F.X."/>
            <person name="Goodstein D."/>
            <person name="Casacuberta J.M."/>
            <person name="Vandepoele K."/>
            <person name="Reski R."/>
            <person name="Cuming A.C."/>
            <person name="Tuskan G.A."/>
            <person name="Maumus F."/>
            <person name="Salse J."/>
            <person name="Schmutz J."/>
            <person name="Rensing S.A."/>
        </authorList>
    </citation>
    <scope>NUCLEOTIDE SEQUENCE [LARGE SCALE GENOMIC DNA]</scope>
    <source>
        <strain evidence="15 16">cv. Gransden 2004</strain>
    </source>
</reference>
<dbReference type="GO" id="GO:0008865">
    <property type="term" value="F:fructokinase activity"/>
    <property type="evidence" value="ECO:0000318"/>
    <property type="project" value="GO_Central"/>
</dbReference>
<name>A9U189_PHYPA</name>
<dbReference type="GeneID" id="112296150"/>
<evidence type="ECO:0000259" key="13">
    <source>
        <dbReference type="Pfam" id="PF03727"/>
    </source>
</evidence>
<evidence type="ECO:0000259" key="12">
    <source>
        <dbReference type="Pfam" id="PF00349"/>
    </source>
</evidence>
<dbReference type="HOGENOM" id="CLU_014393_3_2_1"/>
<keyword evidence="7 11" id="KW-0067">ATP-binding</keyword>
<evidence type="ECO:0000256" key="6">
    <source>
        <dbReference type="ARBA" id="ARBA00022777"/>
    </source>
</evidence>
<dbReference type="GO" id="GO:0005524">
    <property type="term" value="F:ATP binding"/>
    <property type="evidence" value="ECO:0007669"/>
    <property type="project" value="UniProtKB-UniRule"/>
</dbReference>
<dbReference type="Gramene" id="Pp3c19_20120V3.1">
    <property type="protein sequence ID" value="Pp3c19_20120V3.1"/>
    <property type="gene ID" value="Pp3c19_20120"/>
</dbReference>
<dbReference type="Proteomes" id="UP000006727">
    <property type="component" value="Chromosome 19"/>
</dbReference>
<dbReference type="FunFam" id="3.30.420.40:FF:000034">
    <property type="entry name" value="Phosphotransferase"/>
    <property type="match status" value="1"/>
</dbReference>
<dbReference type="InterPro" id="IPR022672">
    <property type="entry name" value="Hexokinase_N"/>
</dbReference>
<organism evidence="14">
    <name type="scientific">Physcomitrium patens</name>
    <name type="common">Spreading-leaved earth moss</name>
    <name type="synonym">Physcomitrella patens</name>
    <dbReference type="NCBI Taxonomy" id="3218"/>
    <lineage>
        <taxon>Eukaryota</taxon>
        <taxon>Viridiplantae</taxon>
        <taxon>Streptophyta</taxon>
        <taxon>Embryophyta</taxon>
        <taxon>Bryophyta</taxon>
        <taxon>Bryophytina</taxon>
        <taxon>Bryopsida</taxon>
        <taxon>Funariidae</taxon>
        <taxon>Funariales</taxon>
        <taxon>Funariaceae</taxon>
        <taxon>Physcomitrium</taxon>
    </lineage>
</organism>
<dbReference type="EMBL" id="ABEU02000019">
    <property type="protein sequence ID" value="PNR34539.1"/>
    <property type="molecule type" value="Genomic_DNA"/>
</dbReference>
<evidence type="ECO:0000256" key="9">
    <source>
        <dbReference type="ARBA" id="ARBA00044613"/>
    </source>
</evidence>
<comment type="pathway">
    <text evidence="1">Carbohydrate degradation; glycolysis; D-glyceraldehyde 3-phosphate and glycerone phosphate from D-glucose: step 1/4.</text>
</comment>
<keyword evidence="4 11" id="KW-0808">Transferase</keyword>
<evidence type="ECO:0000256" key="8">
    <source>
        <dbReference type="ARBA" id="ARBA00023152"/>
    </source>
</evidence>
<dbReference type="RefSeq" id="XP_024404166.1">
    <property type="nucleotide sequence ID" value="XM_024548398.2"/>
</dbReference>
<keyword evidence="6 11" id="KW-0418">Kinase</keyword>
<dbReference type="GO" id="GO:0004340">
    <property type="term" value="F:glucokinase activity"/>
    <property type="evidence" value="ECO:0000318"/>
    <property type="project" value="GO_Central"/>
</dbReference>
<reference evidence="15" key="3">
    <citation type="submission" date="2020-12" db="UniProtKB">
        <authorList>
            <consortium name="EnsemblPlants"/>
        </authorList>
    </citation>
    <scope>IDENTIFICATION</scope>
</reference>
<comment type="similarity">
    <text evidence="3 11">Belongs to the hexokinase family.</text>
</comment>
<evidence type="ECO:0000256" key="10">
    <source>
        <dbReference type="ARBA" id="ARBA00047905"/>
    </source>
</evidence>
<dbReference type="SUPFAM" id="SSF53067">
    <property type="entry name" value="Actin-like ATPase domain"/>
    <property type="match status" value="2"/>
</dbReference>
<dbReference type="GO" id="GO:0051156">
    <property type="term" value="P:glucose 6-phosphate metabolic process"/>
    <property type="evidence" value="ECO:0000318"/>
    <property type="project" value="GO_Central"/>
</dbReference>
<dbReference type="Gene3D" id="3.40.367.20">
    <property type="match status" value="1"/>
</dbReference>
<dbReference type="OMA" id="LITHAIC"/>
<protein>
    <recommendedName>
        <fullName evidence="11">Phosphotransferase</fullName>
        <ecNumber evidence="11">2.7.1.-</ecNumber>
    </recommendedName>
</protein>
<dbReference type="InterPro" id="IPR022673">
    <property type="entry name" value="Hexokinase_C"/>
</dbReference>
<comment type="catalytic activity">
    <reaction evidence="9">
        <text>a D-hexose + ATP = a D-hexose 6-phosphate + ADP + H(+)</text>
        <dbReference type="Rhea" id="RHEA:22740"/>
        <dbReference type="ChEBI" id="CHEBI:4194"/>
        <dbReference type="ChEBI" id="CHEBI:15378"/>
        <dbReference type="ChEBI" id="CHEBI:30616"/>
        <dbReference type="ChEBI" id="CHEBI:229467"/>
        <dbReference type="ChEBI" id="CHEBI:456216"/>
        <dbReference type="EC" id="2.7.1.1"/>
    </reaction>
    <physiologicalReaction direction="left-to-right" evidence="9">
        <dbReference type="Rhea" id="RHEA:22741"/>
    </physiologicalReaction>
</comment>
<evidence type="ECO:0000256" key="11">
    <source>
        <dbReference type="RuleBase" id="RU362007"/>
    </source>
</evidence>
<keyword evidence="16" id="KW-1185">Reference proteome</keyword>
<dbReference type="KEGG" id="ppp:112296150"/>
<dbReference type="InterPro" id="IPR019807">
    <property type="entry name" value="Hexokinase_BS"/>
</dbReference>
<proteinExistence type="inferred from homology"/>
<evidence type="ECO:0000256" key="7">
    <source>
        <dbReference type="ARBA" id="ARBA00022840"/>
    </source>
</evidence>
<feature type="domain" description="Hexokinase C-terminal" evidence="13">
    <location>
        <begin position="249"/>
        <end position="513"/>
    </location>
</feature>
<dbReference type="PRINTS" id="PR00475">
    <property type="entry name" value="HEXOKINASE"/>
</dbReference>
<comment type="pathway">
    <text evidence="2">Carbohydrate metabolism; hexose metabolism.</text>
</comment>
<dbReference type="UniPathway" id="UPA00242"/>
<reference evidence="14 16" key="1">
    <citation type="journal article" date="2008" name="Science">
        <title>The Physcomitrella genome reveals evolutionary insights into the conquest of land by plants.</title>
        <authorList>
            <person name="Rensing S."/>
            <person name="Lang D."/>
            <person name="Zimmer A."/>
            <person name="Terry A."/>
            <person name="Salamov A."/>
            <person name="Shapiro H."/>
            <person name="Nishiyama T."/>
            <person name="Perroud P.-F."/>
            <person name="Lindquist E."/>
            <person name="Kamisugi Y."/>
            <person name="Tanahashi T."/>
            <person name="Sakakibara K."/>
            <person name="Fujita T."/>
            <person name="Oishi K."/>
            <person name="Shin-I T."/>
            <person name="Kuroki Y."/>
            <person name="Toyoda A."/>
            <person name="Suzuki Y."/>
            <person name="Hashimoto A."/>
            <person name="Yamaguchi K."/>
            <person name="Sugano A."/>
            <person name="Kohara Y."/>
            <person name="Fujiyama A."/>
            <person name="Anterola A."/>
            <person name="Aoki S."/>
            <person name="Ashton N."/>
            <person name="Barbazuk W.B."/>
            <person name="Barker E."/>
            <person name="Bennetzen J."/>
            <person name="Bezanilla M."/>
            <person name="Blankenship R."/>
            <person name="Cho S.H."/>
            <person name="Dutcher S."/>
            <person name="Estelle M."/>
            <person name="Fawcett J.A."/>
            <person name="Gundlach H."/>
            <person name="Hanada K."/>
            <person name="Heyl A."/>
            <person name="Hicks K.A."/>
            <person name="Hugh J."/>
            <person name="Lohr M."/>
            <person name="Mayer K."/>
            <person name="Melkozernov A."/>
            <person name="Murata T."/>
            <person name="Nelson D."/>
            <person name="Pils B."/>
            <person name="Prigge M."/>
            <person name="Reiss B."/>
            <person name="Renner T."/>
            <person name="Rombauts S."/>
            <person name="Rushton P."/>
            <person name="Sanderfoot A."/>
            <person name="Schween G."/>
            <person name="Shiu S.-H."/>
            <person name="Stueber K."/>
            <person name="Theodoulou F.L."/>
            <person name="Tu H."/>
            <person name="Van de Peer Y."/>
            <person name="Verrier P.J."/>
            <person name="Waters E."/>
            <person name="Wood A."/>
            <person name="Yang L."/>
            <person name="Cove D."/>
            <person name="Cuming A."/>
            <person name="Hasebe M."/>
            <person name="Lucas S."/>
            <person name="Mishler D.B."/>
            <person name="Reski R."/>
            <person name="Grigoriev I."/>
            <person name="Quatrano R.S."/>
            <person name="Boore J.L."/>
        </authorList>
    </citation>
    <scope>NUCLEOTIDE SEQUENCE [LARGE SCALE GENOMIC DNA]</scope>
    <source>
        <strain evidence="15 16">cv. Gransden 2004</strain>
    </source>
</reference>
<gene>
    <name evidence="15" type="primary">LOC112296150</name>
    <name evidence="14" type="ORF">PHYPA_024356</name>
</gene>
<evidence type="ECO:0000313" key="16">
    <source>
        <dbReference type="Proteomes" id="UP000006727"/>
    </source>
</evidence>
<dbReference type="PROSITE" id="PS51748">
    <property type="entry name" value="HEXOKINASE_2"/>
    <property type="match status" value="1"/>
</dbReference>
<keyword evidence="5 11" id="KW-0547">Nucleotide-binding</keyword>
<evidence type="ECO:0000256" key="5">
    <source>
        <dbReference type="ARBA" id="ARBA00022741"/>
    </source>
</evidence>
<dbReference type="InterPro" id="IPR043129">
    <property type="entry name" value="ATPase_NBD"/>
</dbReference>
<dbReference type="EC" id="2.7.1.-" evidence="11"/>
<dbReference type="BRENDA" id="2.7.1.1">
    <property type="organism ID" value="4802"/>
</dbReference>